<dbReference type="STRING" id="1565605.PG1C_03475"/>
<dbReference type="EMBL" id="CP010554">
    <property type="protein sequence ID" value="AJP47781.1"/>
    <property type="molecule type" value="Genomic_DNA"/>
</dbReference>
<dbReference type="AlphaFoldDB" id="A0A0C5JK73"/>
<evidence type="ECO:0000259" key="8">
    <source>
        <dbReference type="PROSITE" id="PS50110"/>
    </source>
</evidence>
<evidence type="ECO:0000256" key="7">
    <source>
        <dbReference type="PROSITE-ProRule" id="PRU01091"/>
    </source>
</evidence>
<dbReference type="SMART" id="SM00448">
    <property type="entry name" value="REC"/>
    <property type="match status" value="1"/>
</dbReference>
<dbReference type="InterPro" id="IPR036388">
    <property type="entry name" value="WH-like_DNA-bd_sf"/>
</dbReference>
<evidence type="ECO:0000256" key="4">
    <source>
        <dbReference type="ARBA" id="ARBA00023125"/>
    </source>
</evidence>
<dbReference type="Gene3D" id="3.40.50.2300">
    <property type="match status" value="1"/>
</dbReference>
<proteinExistence type="predicted"/>
<organism evidence="10 11">
    <name type="scientific">Rugosibacter aromaticivorans</name>
    <dbReference type="NCBI Taxonomy" id="1565605"/>
    <lineage>
        <taxon>Bacteria</taxon>
        <taxon>Pseudomonadati</taxon>
        <taxon>Pseudomonadota</taxon>
        <taxon>Betaproteobacteria</taxon>
        <taxon>Nitrosomonadales</taxon>
        <taxon>Sterolibacteriaceae</taxon>
        <taxon>Rugosibacter</taxon>
    </lineage>
</organism>
<feature type="domain" description="Response regulatory" evidence="8">
    <location>
        <begin position="2"/>
        <end position="116"/>
    </location>
</feature>
<dbReference type="Proteomes" id="UP000061603">
    <property type="component" value="Chromosome"/>
</dbReference>
<dbReference type="SUPFAM" id="SSF52172">
    <property type="entry name" value="CheY-like"/>
    <property type="match status" value="1"/>
</dbReference>
<dbReference type="GO" id="GO:0032993">
    <property type="term" value="C:protein-DNA complex"/>
    <property type="evidence" value="ECO:0007669"/>
    <property type="project" value="TreeGrafter"/>
</dbReference>
<dbReference type="GO" id="GO:0000156">
    <property type="term" value="F:phosphorelay response regulator activity"/>
    <property type="evidence" value="ECO:0007669"/>
    <property type="project" value="TreeGrafter"/>
</dbReference>
<feature type="domain" description="OmpR/PhoB-type" evidence="9">
    <location>
        <begin position="124"/>
        <end position="220"/>
    </location>
</feature>
<sequence length="223" mass="25177">MRLLLVEDDSILGDAMQRVLQQTGYAVDWARNGKDADLALGDQIYDLVLLDLGLPQLDGFEVLRRLRTRQSNLPVLIVTARDSVDDRVKGLDLGADDYVLKPFDMPELLARIRAHIRRVQSLLTNIITYGPLVYDMSERLVMVDGKPMICPARELGILEAMLLKIGKIVSNEQLVEKLCSWDEALSSNAIEVYIHRLRKKLHPLGVNIITVRGLGYMLEKQSD</sequence>
<gene>
    <name evidence="10" type="ORF">PG1C_03475</name>
</gene>
<accession>A0A0C5JK73</accession>
<dbReference type="InterPro" id="IPR001867">
    <property type="entry name" value="OmpR/PhoB-type_DNA-bd"/>
</dbReference>
<dbReference type="PROSITE" id="PS51755">
    <property type="entry name" value="OMPR_PHOB"/>
    <property type="match status" value="1"/>
</dbReference>
<dbReference type="Pfam" id="PF00486">
    <property type="entry name" value="Trans_reg_C"/>
    <property type="match status" value="1"/>
</dbReference>
<dbReference type="RefSeq" id="WP_202636045.1">
    <property type="nucleotide sequence ID" value="NZ_CP010554.1"/>
</dbReference>
<evidence type="ECO:0000313" key="10">
    <source>
        <dbReference type="EMBL" id="AJP47781.1"/>
    </source>
</evidence>
<evidence type="ECO:0000256" key="2">
    <source>
        <dbReference type="ARBA" id="ARBA00023012"/>
    </source>
</evidence>
<keyword evidence="3" id="KW-0805">Transcription regulation</keyword>
<keyword evidence="5" id="KW-0804">Transcription</keyword>
<dbReference type="Pfam" id="PF00072">
    <property type="entry name" value="Response_reg"/>
    <property type="match status" value="1"/>
</dbReference>
<keyword evidence="2" id="KW-0902">Two-component regulatory system</keyword>
<evidence type="ECO:0000313" key="11">
    <source>
        <dbReference type="Proteomes" id="UP000061603"/>
    </source>
</evidence>
<dbReference type="InterPro" id="IPR039420">
    <property type="entry name" value="WalR-like"/>
</dbReference>
<feature type="DNA-binding region" description="OmpR/PhoB-type" evidence="7">
    <location>
        <begin position="124"/>
        <end position="220"/>
    </location>
</feature>
<keyword evidence="11" id="KW-1185">Reference proteome</keyword>
<dbReference type="InterPro" id="IPR001789">
    <property type="entry name" value="Sig_transdc_resp-reg_receiver"/>
</dbReference>
<evidence type="ECO:0000256" key="6">
    <source>
        <dbReference type="PROSITE-ProRule" id="PRU00169"/>
    </source>
</evidence>
<dbReference type="PANTHER" id="PTHR48111:SF67">
    <property type="entry name" value="TRANSCRIPTIONAL REGULATORY PROTEIN TCTD"/>
    <property type="match status" value="1"/>
</dbReference>
<dbReference type="SMART" id="SM00862">
    <property type="entry name" value="Trans_reg_C"/>
    <property type="match status" value="1"/>
</dbReference>
<dbReference type="FunFam" id="3.40.50.2300:FF:000002">
    <property type="entry name" value="DNA-binding response regulator PhoP"/>
    <property type="match status" value="1"/>
</dbReference>
<dbReference type="GO" id="GO:0005829">
    <property type="term" value="C:cytosol"/>
    <property type="evidence" value="ECO:0007669"/>
    <property type="project" value="TreeGrafter"/>
</dbReference>
<evidence type="ECO:0000256" key="3">
    <source>
        <dbReference type="ARBA" id="ARBA00023015"/>
    </source>
</evidence>
<dbReference type="Gene3D" id="6.10.250.690">
    <property type="match status" value="1"/>
</dbReference>
<dbReference type="GO" id="GO:0000976">
    <property type="term" value="F:transcription cis-regulatory region binding"/>
    <property type="evidence" value="ECO:0007669"/>
    <property type="project" value="TreeGrafter"/>
</dbReference>
<dbReference type="PANTHER" id="PTHR48111">
    <property type="entry name" value="REGULATOR OF RPOS"/>
    <property type="match status" value="1"/>
</dbReference>
<keyword evidence="1 6" id="KW-0597">Phosphoprotein</keyword>
<evidence type="ECO:0000256" key="1">
    <source>
        <dbReference type="ARBA" id="ARBA00022553"/>
    </source>
</evidence>
<evidence type="ECO:0000259" key="9">
    <source>
        <dbReference type="PROSITE" id="PS51755"/>
    </source>
</evidence>
<dbReference type="InterPro" id="IPR011006">
    <property type="entry name" value="CheY-like_superfamily"/>
</dbReference>
<name>A0A0C5JK73_9PROT</name>
<dbReference type="GO" id="GO:0006355">
    <property type="term" value="P:regulation of DNA-templated transcription"/>
    <property type="evidence" value="ECO:0007669"/>
    <property type="project" value="InterPro"/>
</dbReference>
<dbReference type="KEGG" id="rbu:PG1C_03475"/>
<keyword evidence="4 7" id="KW-0238">DNA-binding</keyword>
<evidence type="ECO:0000256" key="5">
    <source>
        <dbReference type="ARBA" id="ARBA00023163"/>
    </source>
</evidence>
<reference evidence="10 11" key="1">
    <citation type="journal article" date="2015" name="Genome Announc.">
        <title>Complete Genome Sequence of a Novel Bacterium within the Family Rhodocyclaceae That Degrades Polycyclic Aromatic Hydrocarbons.</title>
        <authorList>
            <person name="Singleton D.R."/>
            <person name="Dickey A.N."/>
            <person name="Scholl E.H."/>
            <person name="Wright F.A."/>
            <person name="Aitken M.D."/>
        </authorList>
    </citation>
    <scope>NUCLEOTIDE SEQUENCE [LARGE SCALE GENOMIC DNA]</scope>
    <source>
        <strain evidence="11">PG1-Ca6</strain>
    </source>
</reference>
<protein>
    <submittedName>
        <fullName evidence="10">Transcriptional regulator</fullName>
    </submittedName>
</protein>
<dbReference type="CDD" id="cd00383">
    <property type="entry name" value="trans_reg_C"/>
    <property type="match status" value="1"/>
</dbReference>
<dbReference type="Gene3D" id="1.10.10.10">
    <property type="entry name" value="Winged helix-like DNA-binding domain superfamily/Winged helix DNA-binding domain"/>
    <property type="match status" value="1"/>
</dbReference>
<dbReference type="HOGENOM" id="CLU_000445_30_1_4"/>
<dbReference type="CDD" id="cd17624">
    <property type="entry name" value="REC_OmpR_PmrA-like"/>
    <property type="match status" value="1"/>
</dbReference>
<dbReference type="PROSITE" id="PS50110">
    <property type="entry name" value="RESPONSE_REGULATORY"/>
    <property type="match status" value="1"/>
</dbReference>
<feature type="modified residue" description="4-aspartylphosphate" evidence="6">
    <location>
        <position position="51"/>
    </location>
</feature>